<dbReference type="AlphaFoldDB" id="A0A1R2CJS2"/>
<evidence type="ECO:0008006" key="4">
    <source>
        <dbReference type="Google" id="ProtNLM"/>
    </source>
</evidence>
<dbReference type="PANTHER" id="PTHR31245:SF20">
    <property type="entry name" value="F18B13.13 PROTEIN"/>
    <property type="match status" value="1"/>
</dbReference>
<dbReference type="EMBL" id="MPUH01000129">
    <property type="protein sequence ID" value="OMJ89284.1"/>
    <property type="molecule type" value="Genomic_DNA"/>
</dbReference>
<evidence type="ECO:0000313" key="3">
    <source>
        <dbReference type="Proteomes" id="UP000187209"/>
    </source>
</evidence>
<comment type="caution">
    <text evidence="2">The sequence shown here is derived from an EMBL/GenBank/DDBJ whole genome shotgun (WGS) entry which is preliminary data.</text>
</comment>
<accession>A0A1R2CJS2</accession>
<gene>
    <name evidence="2" type="ORF">SteCoe_8581</name>
</gene>
<sequence>MVSIDTGKRYRMENPSENSKKAKFTSHYDLNCTIPMQSSFFNENLSKLRVLFPLYPIESLGKALEDSHNSYDLAVHYIQKTEQDKMTAALRDIKAHNFIMTLSSAKSLPEAYEIAKKLLENKDETASEAELQKENTLLKEHIKTIANENKLLKRAVAKLHENIKSSPDKDKEIEVLRKELEGERCKTFALLAQLTRAISSTELKLNRDLY</sequence>
<protein>
    <recommendedName>
        <fullName evidence="4">CUE domain-containing protein</fullName>
    </recommendedName>
</protein>
<dbReference type="PANTHER" id="PTHR31245">
    <property type="entry name" value="UBIQUITIN SYSTEM COMPONENT CUE PROTEIN"/>
    <property type="match status" value="1"/>
</dbReference>
<name>A0A1R2CJS2_9CILI</name>
<evidence type="ECO:0000313" key="2">
    <source>
        <dbReference type="EMBL" id="OMJ89284.1"/>
    </source>
</evidence>
<evidence type="ECO:0000256" key="1">
    <source>
        <dbReference type="SAM" id="Coils"/>
    </source>
</evidence>
<dbReference type="OrthoDB" id="324455at2759"/>
<keyword evidence="3" id="KW-1185">Reference proteome</keyword>
<reference evidence="2 3" key="1">
    <citation type="submission" date="2016-11" db="EMBL/GenBank/DDBJ databases">
        <title>The macronuclear genome of Stentor coeruleus: a giant cell with tiny introns.</title>
        <authorList>
            <person name="Slabodnick M."/>
            <person name="Ruby J.G."/>
            <person name="Reiff S.B."/>
            <person name="Swart E.C."/>
            <person name="Gosai S."/>
            <person name="Prabakaran S."/>
            <person name="Witkowska E."/>
            <person name="Larue G.E."/>
            <person name="Fisher S."/>
            <person name="Freeman R.M."/>
            <person name="Gunawardena J."/>
            <person name="Chu W."/>
            <person name="Stover N.A."/>
            <person name="Gregory B.D."/>
            <person name="Nowacki M."/>
            <person name="Derisi J."/>
            <person name="Roy S.W."/>
            <person name="Marshall W.F."/>
            <person name="Sood P."/>
        </authorList>
    </citation>
    <scope>NUCLEOTIDE SEQUENCE [LARGE SCALE GENOMIC DNA]</scope>
    <source>
        <strain evidence="2">WM001</strain>
    </source>
</reference>
<feature type="coiled-coil region" evidence="1">
    <location>
        <begin position="112"/>
        <end position="162"/>
    </location>
</feature>
<proteinExistence type="predicted"/>
<organism evidence="2 3">
    <name type="scientific">Stentor coeruleus</name>
    <dbReference type="NCBI Taxonomy" id="5963"/>
    <lineage>
        <taxon>Eukaryota</taxon>
        <taxon>Sar</taxon>
        <taxon>Alveolata</taxon>
        <taxon>Ciliophora</taxon>
        <taxon>Postciliodesmatophora</taxon>
        <taxon>Heterotrichea</taxon>
        <taxon>Heterotrichida</taxon>
        <taxon>Stentoridae</taxon>
        <taxon>Stentor</taxon>
    </lineage>
</organism>
<dbReference type="Proteomes" id="UP000187209">
    <property type="component" value="Unassembled WGS sequence"/>
</dbReference>
<keyword evidence="1" id="KW-0175">Coiled coil</keyword>